<evidence type="ECO:0000259" key="3">
    <source>
        <dbReference type="PROSITE" id="PS50206"/>
    </source>
</evidence>
<feature type="domain" description="Rhodanese" evidence="3">
    <location>
        <begin position="15"/>
        <end position="132"/>
    </location>
</feature>
<dbReference type="EMBL" id="JACIJI010000003">
    <property type="protein sequence ID" value="MBB5719201.1"/>
    <property type="molecule type" value="Genomic_DNA"/>
</dbReference>
<dbReference type="RefSeq" id="WP_184003690.1">
    <property type="nucleotide sequence ID" value="NZ_BAABIF010000012.1"/>
</dbReference>
<dbReference type="PROSITE" id="PS50206">
    <property type="entry name" value="RHODANESE_3"/>
    <property type="match status" value="2"/>
</dbReference>
<evidence type="ECO:0000313" key="5">
    <source>
        <dbReference type="Proteomes" id="UP000554342"/>
    </source>
</evidence>
<dbReference type="Gene3D" id="3.40.250.10">
    <property type="entry name" value="Rhodanese-like domain"/>
    <property type="match status" value="2"/>
</dbReference>
<dbReference type="InterPro" id="IPR036873">
    <property type="entry name" value="Rhodanese-like_dom_sf"/>
</dbReference>
<keyword evidence="2" id="KW-0677">Repeat</keyword>
<name>A0A840YZG3_9SPHN</name>
<accession>A0A840YZG3</accession>
<dbReference type="PANTHER" id="PTHR11364:SF27">
    <property type="entry name" value="SULFURTRANSFERASE"/>
    <property type="match status" value="1"/>
</dbReference>
<evidence type="ECO:0000313" key="4">
    <source>
        <dbReference type="EMBL" id="MBB5719201.1"/>
    </source>
</evidence>
<dbReference type="PANTHER" id="PTHR11364">
    <property type="entry name" value="THIOSULFATE SULFERTANSFERASE"/>
    <property type="match status" value="1"/>
</dbReference>
<dbReference type="FunFam" id="3.40.250.10:FF:000001">
    <property type="entry name" value="Sulfurtransferase"/>
    <property type="match status" value="1"/>
</dbReference>
<keyword evidence="5" id="KW-1185">Reference proteome</keyword>
<organism evidence="4 5">
    <name type="scientific">Stakelama sediminis</name>
    <dbReference type="NCBI Taxonomy" id="463200"/>
    <lineage>
        <taxon>Bacteria</taxon>
        <taxon>Pseudomonadati</taxon>
        <taxon>Pseudomonadota</taxon>
        <taxon>Alphaproteobacteria</taxon>
        <taxon>Sphingomonadales</taxon>
        <taxon>Sphingomonadaceae</taxon>
        <taxon>Stakelama</taxon>
    </lineage>
</organism>
<dbReference type="InterPro" id="IPR045078">
    <property type="entry name" value="TST/MPST-like"/>
</dbReference>
<dbReference type="SUPFAM" id="SSF52821">
    <property type="entry name" value="Rhodanese/Cell cycle control phosphatase"/>
    <property type="match status" value="2"/>
</dbReference>
<protein>
    <submittedName>
        <fullName evidence="4">Thiosulfate/3-mercaptopyruvate sulfurtransferase</fullName>
        <ecNumber evidence="4">2.8.1.1</ecNumber>
        <ecNumber evidence="4">2.8.1.2</ecNumber>
    </submittedName>
</protein>
<keyword evidence="1 4" id="KW-0808">Transferase</keyword>
<gene>
    <name evidence="4" type="ORF">FHR23_002139</name>
</gene>
<dbReference type="SMART" id="SM00450">
    <property type="entry name" value="RHOD"/>
    <property type="match status" value="2"/>
</dbReference>
<dbReference type="EC" id="2.8.1.1" evidence="4"/>
<keyword evidence="4" id="KW-0670">Pyruvate</keyword>
<dbReference type="Proteomes" id="UP000554342">
    <property type="component" value="Unassembled WGS sequence"/>
</dbReference>
<reference evidence="4 5" key="1">
    <citation type="submission" date="2020-08" db="EMBL/GenBank/DDBJ databases">
        <title>Genomic Encyclopedia of Type Strains, Phase IV (KMG-IV): sequencing the most valuable type-strain genomes for metagenomic binning, comparative biology and taxonomic classification.</title>
        <authorList>
            <person name="Goeker M."/>
        </authorList>
    </citation>
    <scope>NUCLEOTIDE SEQUENCE [LARGE SCALE GENOMIC DNA]</scope>
    <source>
        <strain evidence="4 5">DSM 27203</strain>
    </source>
</reference>
<dbReference type="Pfam" id="PF00581">
    <property type="entry name" value="Rhodanese"/>
    <property type="match status" value="2"/>
</dbReference>
<dbReference type="GO" id="GO:0016784">
    <property type="term" value="F:3-mercaptopyruvate sulfurtransferase activity"/>
    <property type="evidence" value="ECO:0007669"/>
    <property type="project" value="UniProtKB-EC"/>
</dbReference>
<dbReference type="PROSITE" id="PS00380">
    <property type="entry name" value="RHODANESE_1"/>
    <property type="match status" value="1"/>
</dbReference>
<dbReference type="InterPro" id="IPR001307">
    <property type="entry name" value="Thiosulphate_STrfase_CS"/>
</dbReference>
<dbReference type="AlphaFoldDB" id="A0A840YZG3"/>
<sequence>MDALVTTQWLADALDARDLRIADASYFLPDHGRDAEAEYREVHLPGAVFLNLAELKDDADPLPSMRPPPEKFASRLRALGLGDGTRIVLYDHSPLKSAARAWWLCRSFGLKDVAILDGGLEKWRAEGRPVESGSVEPRERHLILDPDNGTVRSRAEMLANCKSGAEQVLDARAAGRFSGVEPEPRPGMASGHIPGALNLPYGRLFHADGTWKRGDALRAAFAGAGVDLTRPVVTSCGSGITAAVLNFGLHLLGCDSALYDGSWAEWGADPETPKQKETV</sequence>
<dbReference type="InterPro" id="IPR001763">
    <property type="entry name" value="Rhodanese-like_dom"/>
</dbReference>
<proteinExistence type="predicted"/>
<comment type="caution">
    <text evidence="4">The sequence shown here is derived from an EMBL/GenBank/DDBJ whole genome shotgun (WGS) entry which is preliminary data.</text>
</comment>
<evidence type="ECO:0000256" key="1">
    <source>
        <dbReference type="ARBA" id="ARBA00022679"/>
    </source>
</evidence>
<dbReference type="CDD" id="cd01449">
    <property type="entry name" value="TST_Repeat_2"/>
    <property type="match status" value="1"/>
</dbReference>
<evidence type="ECO:0000256" key="2">
    <source>
        <dbReference type="ARBA" id="ARBA00022737"/>
    </source>
</evidence>
<dbReference type="EC" id="2.8.1.2" evidence="4"/>
<dbReference type="CDD" id="cd01448">
    <property type="entry name" value="TST_Repeat_1"/>
    <property type="match status" value="1"/>
</dbReference>
<dbReference type="NCBIfam" id="NF008557">
    <property type="entry name" value="PRK11493.1"/>
    <property type="match status" value="1"/>
</dbReference>
<feature type="domain" description="Rhodanese" evidence="3">
    <location>
        <begin position="162"/>
        <end position="275"/>
    </location>
</feature>
<dbReference type="GO" id="GO:0004792">
    <property type="term" value="F:thiosulfate-cyanide sulfurtransferase activity"/>
    <property type="evidence" value="ECO:0007669"/>
    <property type="project" value="UniProtKB-EC"/>
</dbReference>